<feature type="signal peptide" evidence="1">
    <location>
        <begin position="1"/>
        <end position="18"/>
    </location>
</feature>
<evidence type="ECO:0000313" key="3">
    <source>
        <dbReference type="Proteomes" id="UP001339883"/>
    </source>
</evidence>
<dbReference type="RefSeq" id="WP_325775550.1">
    <property type="nucleotide sequence ID" value="NZ_VTDN01000006.1"/>
</dbReference>
<gene>
    <name evidence="2" type="ORF">I2F25_08980</name>
</gene>
<dbReference type="Proteomes" id="UP001339883">
    <property type="component" value="Unassembled WGS sequence"/>
</dbReference>
<reference evidence="2 3" key="1">
    <citation type="submission" date="2019-08" db="EMBL/GenBank/DDBJ databases">
        <title>Five species of Acinetobacter isolated from floral nectar and animal pollinators.</title>
        <authorList>
            <person name="Hendry T.A."/>
        </authorList>
    </citation>
    <scope>NUCLEOTIDE SEQUENCE [LARGE SCALE GENOMIC DNA]</scope>
    <source>
        <strain evidence="2 3">MD18.27</strain>
    </source>
</reference>
<accession>A0ABU6DWB5</accession>
<feature type="chain" id="PRO_5045568745" description="Spore coat protein U domain-containing protein" evidence="1">
    <location>
        <begin position="19"/>
        <end position="145"/>
    </location>
</feature>
<organism evidence="2 3">
    <name type="scientific">Acinetobacter pollinis</name>
    <dbReference type="NCBI Taxonomy" id="2605270"/>
    <lineage>
        <taxon>Bacteria</taxon>
        <taxon>Pseudomonadati</taxon>
        <taxon>Pseudomonadota</taxon>
        <taxon>Gammaproteobacteria</taxon>
        <taxon>Moraxellales</taxon>
        <taxon>Moraxellaceae</taxon>
        <taxon>Acinetobacter</taxon>
    </lineage>
</organism>
<protein>
    <recommendedName>
        <fullName evidence="4">Spore coat protein U domain-containing protein</fullName>
    </recommendedName>
</protein>
<dbReference type="EMBL" id="VTDN01000006">
    <property type="protein sequence ID" value="MEB5477172.1"/>
    <property type="molecule type" value="Genomic_DNA"/>
</dbReference>
<evidence type="ECO:0000313" key="2">
    <source>
        <dbReference type="EMBL" id="MEB5477172.1"/>
    </source>
</evidence>
<keyword evidence="3" id="KW-1185">Reference proteome</keyword>
<sequence>MKVNLAILALFISTPLFANTTLFQCTTANDKELLVTMNSSSVSYKFGYTLTNPELSFTLPNTKVNYGVSNKPSNQYSVYSLDMPNGDTTYRIYSKYSEYSHQLDIDSGISVIKNGKELAHIPCMNKSYYDYVDSLDSNRLSYIFY</sequence>
<proteinExistence type="predicted"/>
<name>A0ABU6DWB5_9GAMM</name>
<evidence type="ECO:0008006" key="4">
    <source>
        <dbReference type="Google" id="ProtNLM"/>
    </source>
</evidence>
<keyword evidence="1" id="KW-0732">Signal</keyword>
<evidence type="ECO:0000256" key="1">
    <source>
        <dbReference type="SAM" id="SignalP"/>
    </source>
</evidence>
<comment type="caution">
    <text evidence="2">The sequence shown here is derived from an EMBL/GenBank/DDBJ whole genome shotgun (WGS) entry which is preliminary data.</text>
</comment>